<accession>C5KF24</accession>
<dbReference type="InParanoid" id="C5KF24"/>
<reference evidence="3 4" key="1">
    <citation type="submission" date="2008-07" db="EMBL/GenBank/DDBJ databases">
        <authorList>
            <person name="El-Sayed N."/>
            <person name="Caler E."/>
            <person name="Inman J."/>
            <person name="Amedeo P."/>
            <person name="Hass B."/>
            <person name="Wortman J."/>
        </authorList>
    </citation>
    <scope>NUCLEOTIDE SEQUENCE [LARGE SCALE GENOMIC DNA]</scope>
    <source>
        <strain evidence="3">ATCC 50983</strain>
        <strain evidence="4">ATCC 50983 / TXsc</strain>
    </source>
</reference>
<sequence>MGEENIAIDCELYSDDILSILSGLIDAWPVDSYMTTNTHTVDDQTGNEMQNSHVTDS</sequence>
<gene>
    <name evidence="2" type="ORF">Pmar_PMAR007102</name>
    <name evidence="3" type="ORF">Pmar_PMAR018146</name>
</gene>
<evidence type="ECO:0000313" key="3">
    <source>
        <dbReference type="EMBL" id="EER16919.1"/>
    </source>
</evidence>
<dbReference type="RefSeq" id="XP_002785123.1">
    <property type="nucleotide sequence ID" value="XM_002785077.1"/>
</dbReference>
<evidence type="ECO:0000313" key="2">
    <source>
        <dbReference type="EMBL" id="EER07072.1"/>
    </source>
</evidence>
<evidence type="ECO:0000313" key="4">
    <source>
        <dbReference type="Proteomes" id="UP000007800"/>
    </source>
</evidence>
<evidence type="ECO:0000256" key="1">
    <source>
        <dbReference type="SAM" id="MobiDB-lite"/>
    </source>
</evidence>
<dbReference type="RefSeq" id="XP_002775256.1">
    <property type="nucleotide sequence ID" value="XM_002775210.1"/>
</dbReference>
<proteinExistence type="predicted"/>
<dbReference type="Proteomes" id="UP000007800">
    <property type="component" value="Unassembled WGS sequence"/>
</dbReference>
<keyword evidence="4" id="KW-1185">Reference proteome</keyword>
<feature type="region of interest" description="Disordered" evidence="1">
    <location>
        <begin position="37"/>
        <end position="57"/>
    </location>
</feature>
<organism evidence="4">
    <name type="scientific">Perkinsus marinus (strain ATCC 50983 / TXsc)</name>
    <dbReference type="NCBI Taxonomy" id="423536"/>
    <lineage>
        <taxon>Eukaryota</taxon>
        <taxon>Sar</taxon>
        <taxon>Alveolata</taxon>
        <taxon>Perkinsozoa</taxon>
        <taxon>Perkinsea</taxon>
        <taxon>Perkinsida</taxon>
        <taxon>Perkinsidae</taxon>
        <taxon>Perkinsus</taxon>
    </lineage>
</organism>
<protein>
    <submittedName>
        <fullName evidence="3">Uncharacterized protein</fullName>
    </submittedName>
</protein>
<name>C5KF24_PERM5</name>
<dbReference type="GeneID" id="9059458"/>
<dbReference type="EMBL" id="GG672652">
    <property type="protein sequence ID" value="EER16919.1"/>
    <property type="molecule type" value="Genomic_DNA"/>
</dbReference>
<dbReference type="GeneID" id="9052941"/>
<dbReference type="AlphaFoldDB" id="C5KF24"/>
<dbReference type="EMBL" id="GG680050">
    <property type="protein sequence ID" value="EER07072.1"/>
    <property type="molecule type" value="Genomic_DNA"/>
</dbReference>